<comment type="similarity">
    <text evidence="12">Belongs to the DnaG primase family.</text>
</comment>
<comment type="subunit">
    <text evidence="12">Monomer. Interacts with DnaB.</text>
</comment>
<dbReference type="NCBIfam" id="TIGR01391">
    <property type="entry name" value="dnaG"/>
    <property type="match status" value="1"/>
</dbReference>
<keyword evidence="4 12" id="KW-0548">Nucleotidyltransferase</keyword>
<dbReference type="SMART" id="SM00493">
    <property type="entry name" value="TOPRIM"/>
    <property type="match status" value="1"/>
</dbReference>
<keyword evidence="9" id="KW-0460">Magnesium</keyword>
<comment type="domain">
    <text evidence="12">Contains an N-terminal zinc-binding domain, a central core domain that contains the primase activity, and a C-terminal DnaB-binding domain.</text>
</comment>
<keyword evidence="10 12" id="KW-0238">DNA-binding</keyword>
<dbReference type="Gene3D" id="3.90.580.10">
    <property type="entry name" value="Zinc finger, CHC2-type domain"/>
    <property type="match status" value="1"/>
</dbReference>
<dbReference type="InterPro" id="IPR050219">
    <property type="entry name" value="DnaG_primase"/>
</dbReference>
<comment type="cofactor">
    <cofactor evidence="12">
        <name>Zn(2+)</name>
        <dbReference type="ChEBI" id="CHEBI:29105"/>
    </cofactor>
    <text evidence="12">Binds 1 zinc ion per monomer.</text>
</comment>
<dbReference type="GO" id="GO:0003677">
    <property type="term" value="F:DNA binding"/>
    <property type="evidence" value="ECO:0007669"/>
    <property type="project" value="UniProtKB-KW"/>
</dbReference>
<dbReference type="InterPro" id="IPR030846">
    <property type="entry name" value="DnaG_bac"/>
</dbReference>
<keyword evidence="11 12" id="KW-0804">Transcription</keyword>
<evidence type="ECO:0000256" key="6">
    <source>
        <dbReference type="ARBA" id="ARBA00022723"/>
    </source>
</evidence>
<name>A0A0K2SMH6_LIMPI</name>
<evidence type="ECO:0000256" key="8">
    <source>
        <dbReference type="ARBA" id="ARBA00022833"/>
    </source>
</evidence>
<keyword evidence="5 12" id="KW-0235">DNA replication</keyword>
<dbReference type="GO" id="GO:0006269">
    <property type="term" value="P:DNA replication, synthesis of primer"/>
    <property type="evidence" value="ECO:0007669"/>
    <property type="project" value="UniProtKB-UniRule"/>
</dbReference>
<evidence type="ECO:0000256" key="10">
    <source>
        <dbReference type="ARBA" id="ARBA00023125"/>
    </source>
</evidence>
<dbReference type="HAMAP" id="MF_00974">
    <property type="entry name" value="DNA_primase_DnaG"/>
    <property type="match status" value="1"/>
</dbReference>
<dbReference type="Pfam" id="PF10410">
    <property type="entry name" value="DnaB_bind"/>
    <property type="match status" value="1"/>
</dbReference>
<dbReference type="STRING" id="1555112.LIP_2470"/>
<dbReference type="KEGG" id="lpil:LIP_2470"/>
<dbReference type="AlphaFoldDB" id="A0A0K2SMH6"/>
<dbReference type="GO" id="GO:0005737">
    <property type="term" value="C:cytoplasm"/>
    <property type="evidence" value="ECO:0007669"/>
    <property type="project" value="TreeGrafter"/>
</dbReference>
<evidence type="ECO:0000256" key="4">
    <source>
        <dbReference type="ARBA" id="ARBA00022695"/>
    </source>
</evidence>
<accession>A0A0K2SMH6</accession>
<reference evidence="16" key="1">
    <citation type="submission" date="2015-07" db="EMBL/GenBank/DDBJ databases">
        <title>Complete genome sequence and phylogenetic analysis of Limnochorda pilosa.</title>
        <authorList>
            <person name="Watanabe M."/>
            <person name="Kojima H."/>
            <person name="Fukui M."/>
        </authorList>
    </citation>
    <scope>NUCLEOTIDE SEQUENCE [LARGE SCALE GENOMIC DNA]</scope>
    <source>
        <strain evidence="16">HC45</strain>
    </source>
</reference>
<feature type="region of interest" description="Disordered" evidence="13">
    <location>
        <begin position="461"/>
        <end position="518"/>
    </location>
</feature>
<dbReference type="InterPro" id="IPR037068">
    <property type="entry name" value="DNA_primase_core_N_sf"/>
</dbReference>
<evidence type="ECO:0000256" key="5">
    <source>
        <dbReference type="ARBA" id="ARBA00022705"/>
    </source>
</evidence>
<dbReference type="EC" id="2.7.7.101" evidence="12"/>
<dbReference type="SUPFAM" id="SSF57783">
    <property type="entry name" value="Zinc beta-ribbon"/>
    <property type="match status" value="1"/>
</dbReference>
<organism evidence="15 16">
    <name type="scientific">Limnochorda pilosa</name>
    <dbReference type="NCBI Taxonomy" id="1555112"/>
    <lineage>
        <taxon>Bacteria</taxon>
        <taxon>Bacillati</taxon>
        <taxon>Bacillota</taxon>
        <taxon>Limnochordia</taxon>
        <taxon>Limnochordales</taxon>
        <taxon>Limnochordaceae</taxon>
        <taxon>Limnochorda</taxon>
    </lineage>
</organism>
<dbReference type="Gene3D" id="3.40.1360.10">
    <property type="match status" value="1"/>
</dbReference>
<evidence type="ECO:0000256" key="2">
    <source>
        <dbReference type="ARBA" id="ARBA00022515"/>
    </source>
</evidence>
<keyword evidence="1 12" id="KW-0240">DNA-directed RNA polymerase</keyword>
<keyword evidence="2 12" id="KW-0639">Primosome</keyword>
<evidence type="ECO:0000259" key="14">
    <source>
        <dbReference type="PROSITE" id="PS50880"/>
    </source>
</evidence>
<dbReference type="Pfam" id="PF01807">
    <property type="entry name" value="Zn_ribbon_DnaG"/>
    <property type="match status" value="1"/>
</dbReference>
<protein>
    <recommendedName>
        <fullName evidence="12">DNA primase</fullName>
        <ecNumber evidence="12">2.7.7.101</ecNumber>
    </recommendedName>
</protein>
<dbReference type="CDD" id="cd03364">
    <property type="entry name" value="TOPRIM_DnaG_primases"/>
    <property type="match status" value="1"/>
</dbReference>
<evidence type="ECO:0000256" key="12">
    <source>
        <dbReference type="HAMAP-Rule" id="MF_00974"/>
    </source>
</evidence>
<feature type="domain" description="Toprim" evidence="14">
    <location>
        <begin position="282"/>
        <end position="363"/>
    </location>
</feature>
<dbReference type="InterPro" id="IPR013264">
    <property type="entry name" value="DNAG_N"/>
</dbReference>
<dbReference type="GO" id="GO:1990077">
    <property type="term" value="C:primosome complex"/>
    <property type="evidence" value="ECO:0007669"/>
    <property type="project" value="UniProtKB-KW"/>
</dbReference>
<dbReference type="InterPro" id="IPR006171">
    <property type="entry name" value="TOPRIM_dom"/>
</dbReference>
<dbReference type="Gene3D" id="3.90.980.10">
    <property type="entry name" value="DNA primase, catalytic core, N-terminal domain"/>
    <property type="match status" value="1"/>
</dbReference>
<dbReference type="GO" id="GO:0003899">
    <property type="term" value="F:DNA-directed RNA polymerase activity"/>
    <property type="evidence" value="ECO:0007669"/>
    <property type="project" value="UniProtKB-UniRule"/>
</dbReference>
<dbReference type="PANTHER" id="PTHR30313:SF2">
    <property type="entry name" value="DNA PRIMASE"/>
    <property type="match status" value="1"/>
</dbReference>
<dbReference type="FunFam" id="3.90.580.10:FF:000001">
    <property type="entry name" value="DNA primase"/>
    <property type="match status" value="1"/>
</dbReference>
<gene>
    <name evidence="12" type="primary">dnaG</name>
    <name evidence="15" type="ORF">LIP_2470</name>
</gene>
<evidence type="ECO:0000256" key="7">
    <source>
        <dbReference type="ARBA" id="ARBA00022771"/>
    </source>
</evidence>
<dbReference type="InterPro" id="IPR006295">
    <property type="entry name" value="DNA_primase_DnaG"/>
</dbReference>
<evidence type="ECO:0000256" key="13">
    <source>
        <dbReference type="SAM" id="MobiDB-lite"/>
    </source>
</evidence>
<reference evidence="16" key="2">
    <citation type="journal article" date="2016" name="Int. J. Syst. Evol. Microbiol.">
        <title>Complete genome sequence and cell structure of Limnochorda pilosa, a Gram-negative spore-former within the phylum Firmicutes.</title>
        <authorList>
            <person name="Watanabe M."/>
            <person name="Kojima H."/>
            <person name="Fukui M."/>
        </authorList>
    </citation>
    <scope>NUCLEOTIDE SEQUENCE [LARGE SCALE GENOMIC DNA]</scope>
    <source>
        <strain evidence="16">HC45</strain>
    </source>
</reference>
<dbReference type="PANTHER" id="PTHR30313">
    <property type="entry name" value="DNA PRIMASE"/>
    <property type="match status" value="1"/>
</dbReference>
<dbReference type="GO" id="GO:0000428">
    <property type="term" value="C:DNA-directed RNA polymerase complex"/>
    <property type="evidence" value="ECO:0007669"/>
    <property type="project" value="UniProtKB-KW"/>
</dbReference>
<dbReference type="SMART" id="SM00400">
    <property type="entry name" value="ZnF_CHCC"/>
    <property type="match status" value="1"/>
</dbReference>
<evidence type="ECO:0000256" key="9">
    <source>
        <dbReference type="ARBA" id="ARBA00022842"/>
    </source>
</evidence>
<dbReference type="Proteomes" id="UP000065807">
    <property type="component" value="Chromosome"/>
</dbReference>
<dbReference type="InterPro" id="IPR019475">
    <property type="entry name" value="DNA_primase_DnaB-bd"/>
</dbReference>
<evidence type="ECO:0000256" key="1">
    <source>
        <dbReference type="ARBA" id="ARBA00022478"/>
    </source>
</evidence>
<keyword evidence="3 12" id="KW-0808">Transferase</keyword>
<comment type="function">
    <text evidence="12">RNA polymerase that catalyzes the synthesis of short RNA molecules used as primers for DNA polymerase during DNA replication.</text>
</comment>
<keyword evidence="8 12" id="KW-0862">Zinc</keyword>
<evidence type="ECO:0000313" key="16">
    <source>
        <dbReference type="Proteomes" id="UP000065807"/>
    </source>
</evidence>
<evidence type="ECO:0000256" key="3">
    <source>
        <dbReference type="ARBA" id="ARBA00022679"/>
    </source>
</evidence>
<evidence type="ECO:0000313" key="15">
    <source>
        <dbReference type="EMBL" id="BAS28310.1"/>
    </source>
</evidence>
<feature type="zinc finger region" description="CHC2-type" evidence="12">
    <location>
        <begin position="38"/>
        <end position="62"/>
    </location>
</feature>
<dbReference type="Pfam" id="PF13155">
    <property type="entry name" value="Toprim_2"/>
    <property type="match status" value="1"/>
</dbReference>
<dbReference type="SUPFAM" id="SSF56731">
    <property type="entry name" value="DNA primase core"/>
    <property type="match status" value="1"/>
</dbReference>
<dbReference type="Pfam" id="PF08275">
    <property type="entry name" value="DNAG_N"/>
    <property type="match status" value="1"/>
</dbReference>
<dbReference type="PATRIC" id="fig|1555112.3.peg.2519"/>
<keyword evidence="7 12" id="KW-0863">Zinc-finger</keyword>
<dbReference type="EMBL" id="AP014924">
    <property type="protein sequence ID" value="BAS28310.1"/>
    <property type="molecule type" value="Genomic_DNA"/>
</dbReference>
<dbReference type="InterPro" id="IPR034151">
    <property type="entry name" value="TOPRIM_DnaG_bac"/>
</dbReference>
<keyword evidence="16" id="KW-1185">Reference proteome</keyword>
<proteinExistence type="inferred from homology"/>
<dbReference type="FunFam" id="3.40.1360.10:FF:000002">
    <property type="entry name" value="DNA primase"/>
    <property type="match status" value="1"/>
</dbReference>
<sequence length="665" mass="72193">MPWNQEAVEEIRRRADIVEVIADHVELRRQGRNLIGLCPFHQERTPSFSVSSEGQFFHCFGCGAGGDVFRFLMMREGIDFPEAVRRLARRVGVPEEDLAPSADARRRAAERARLVALNDLALRYFRVQLAGPAGNRARAYLERRGMASEVVERFGLGYAPGDGGLLRMLAEQPSSRRNSLLEDAHVLGLVLEGQRGPYERFRDRLIFPIRDASGQVIGFGGRLLGEAQGPKYLNSPESPLFHKGRILYALDVAGPVLRSAGRGQAPGPGPVGHPLTEAAPSTEALVVEGYMDAIALHQAGFTQAVASLGTSLTEDQAALLRRYADRAVIAYDGDAAGDRATLRGLEILARHGVSVRVATLPEGEDPDSLVRRGGPAAFRRVAEGALPLVEFLLVRILAGEEPTTVEGKARAVTRVLPVLARVENRVAREGYVERVANDIGVSASAVAAELERYLAGAQRTADVVPGPRGSHPGSRREAGGPRGAEGDPGPRVPGRNHSPIAHHTSRERPSKSPRLQRQAVSRWQRLEWELARRLERDHGLLPVLERTLGHPLFVGPGLADWATALQAAMEAGEPAARVLARMPVPEPPAGVLSPVAAALEVTELVEEMGRFRGLLELRTIERELAASDEDGVRALERLNGLLMRYHKVRARGARPGGARAGRQRA</sequence>
<dbReference type="InterPro" id="IPR002694">
    <property type="entry name" value="Znf_CHC2"/>
</dbReference>
<keyword evidence="6 12" id="KW-0479">Metal-binding</keyword>
<dbReference type="PROSITE" id="PS50880">
    <property type="entry name" value="TOPRIM"/>
    <property type="match status" value="1"/>
</dbReference>
<dbReference type="GO" id="GO:0008270">
    <property type="term" value="F:zinc ion binding"/>
    <property type="evidence" value="ECO:0007669"/>
    <property type="project" value="UniProtKB-UniRule"/>
</dbReference>
<dbReference type="InterPro" id="IPR036977">
    <property type="entry name" value="DNA_primase_Znf_CHC2"/>
</dbReference>
<evidence type="ECO:0000256" key="11">
    <source>
        <dbReference type="ARBA" id="ARBA00023163"/>
    </source>
</evidence>
<comment type="catalytic activity">
    <reaction evidence="12">
        <text>ssDNA + n NTP = ssDNA/pppN(pN)n-1 hybrid + (n-1) diphosphate.</text>
        <dbReference type="EC" id="2.7.7.101"/>
    </reaction>
</comment>